<comment type="caution">
    <text evidence="3">The sequence shown here is derived from an EMBL/GenBank/DDBJ whole genome shotgun (WGS) entry which is preliminary data.</text>
</comment>
<organism evidence="3 4">
    <name type="scientific">Actinoplanes couchii</name>
    <dbReference type="NCBI Taxonomy" id="403638"/>
    <lineage>
        <taxon>Bacteria</taxon>
        <taxon>Bacillati</taxon>
        <taxon>Actinomycetota</taxon>
        <taxon>Actinomycetes</taxon>
        <taxon>Micromonosporales</taxon>
        <taxon>Micromonosporaceae</taxon>
        <taxon>Actinoplanes</taxon>
    </lineage>
</organism>
<evidence type="ECO:0000313" key="3">
    <source>
        <dbReference type="EMBL" id="GID54970.1"/>
    </source>
</evidence>
<evidence type="ECO:0000313" key="4">
    <source>
        <dbReference type="Proteomes" id="UP000612282"/>
    </source>
</evidence>
<evidence type="ECO:0000256" key="1">
    <source>
        <dbReference type="SAM" id="MobiDB-lite"/>
    </source>
</evidence>
<dbReference type="Proteomes" id="UP000612282">
    <property type="component" value="Unassembled WGS sequence"/>
</dbReference>
<name>A0ABQ3X8Y2_9ACTN</name>
<reference evidence="3 4" key="1">
    <citation type="submission" date="2021-01" db="EMBL/GenBank/DDBJ databases">
        <title>Whole genome shotgun sequence of Actinoplanes couchii NBRC 106145.</title>
        <authorList>
            <person name="Komaki H."/>
            <person name="Tamura T."/>
        </authorList>
    </citation>
    <scope>NUCLEOTIDE SEQUENCE [LARGE SCALE GENOMIC DNA]</scope>
    <source>
        <strain evidence="3 4">NBRC 106145</strain>
    </source>
</reference>
<protein>
    <recommendedName>
        <fullName evidence="2">DUF6879 domain-containing protein</fullName>
    </recommendedName>
</protein>
<evidence type="ECO:0000259" key="2">
    <source>
        <dbReference type="Pfam" id="PF21806"/>
    </source>
</evidence>
<keyword evidence="4" id="KW-1185">Reference proteome</keyword>
<sequence length="205" mass="22503">MTKGSASAESADALPFVLFPSGAEPSGTPASRWARLASRHNVSALLEQAPEMYGGVEGIDAAPAERQPSVRYLYDTSKRSDECLLRSRRFLAQCDATTARPSPIGGRARRRPAGNPSDAEPTGPEPENDPGLADWYVLVRRHTTAGRPMTRIRIVDEPLTDYQRRLIRLDRWNIEAGEVTDHPDRAVGVEVGRAFARSGAGPWLW</sequence>
<accession>A0ABQ3X8Y2</accession>
<dbReference type="InterPro" id="IPR049244">
    <property type="entry name" value="DUF6879"/>
</dbReference>
<feature type="region of interest" description="Disordered" evidence="1">
    <location>
        <begin position="96"/>
        <end position="131"/>
    </location>
</feature>
<gene>
    <name evidence="3" type="ORF">Aco03nite_033740</name>
</gene>
<feature type="domain" description="DUF6879" evidence="2">
    <location>
        <begin position="125"/>
        <end position="182"/>
    </location>
</feature>
<dbReference type="Pfam" id="PF21806">
    <property type="entry name" value="DUF6879"/>
    <property type="match status" value="1"/>
</dbReference>
<dbReference type="EMBL" id="BOMG01000044">
    <property type="protein sequence ID" value="GID54970.1"/>
    <property type="molecule type" value="Genomic_DNA"/>
</dbReference>
<proteinExistence type="predicted"/>